<dbReference type="GO" id="GO:0016020">
    <property type="term" value="C:membrane"/>
    <property type="evidence" value="ECO:0007669"/>
    <property type="project" value="InterPro"/>
</dbReference>
<dbReference type="InterPro" id="IPR037185">
    <property type="entry name" value="EmrE-like"/>
</dbReference>
<reference evidence="3" key="1">
    <citation type="journal article" date="2021" name="PeerJ">
        <title>Extensive microbial diversity within the chicken gut microbiome revealed by metagenomics and culture.</title>
        <authorList>
            <person name="Gilroy R."/>
            <person name="Ravi A."/>
            <person name="Getino M."/>
            <person name="Pursley I."/>
            <person name="Horton D.L."/>
            <person name="Alikhan N.F."/>
            <person name="Baker D."/>
            <person name="Gharbi K."/>
            <person name="Hall N."/>
            <person name="Watson M."/>
            <person name="Adriaenssens E.M."/>
            <person name="Foster-Nyarko E."/>
            <person name="Jarju S."/>
            <person name="Secka A."/>
            <person name="Antonio M."/>
            <person name="Oren A."/>
            <person name="Chaudhuri R.R."/>
            <person name="La Ragione R."/>
            <person name="Hildebrand F."/>
            <person name="Pallen M.J."/>
        </authorList>
    </citation>
    <scope>NUCLEOTIDE SEQUENCE</scope>
    <source>
        <strain evidence="3">378</strain>
    </source>
</reference>
<sequence length="319" mass="34653">MKSKQLTGSLAGMISAACYGCSPALALGLYALHYDAANALFYRYFAAMVLMAVILLIKREKVTLPWKDIKVLAIPGLFFALSTLTYFISFSYMNAGISATILFLYPIFTALIMGLAYHEKIKKSIAAAIVLSFMGVFLLHGAEAGGLSPIGTALAVASAVTYALYIVGINRSHLFISNDKLTFYLIIFSVLLTAAFMAVNPTSSLQLPSSWKAWGLIALLGIVPTIISLELMNVAVVNIGSTATAILGALEPVTAVTLSVIIFHDQITMGLLLGIGLILLGVLLVIVGNSFKPKRIRVYVRYLGQRMQKEVHRHWRWKS</sequence>
<dbReference type="Proteomes" id="UP000733611">
    <property type="component" value="Unassembled WGS sequence"/>
</dbReference>
<keyword evidence="1" id="KW-0812">Transmembrane</keyword>
<name>A0A948TGM3_9GAMM</name>
<accession>A0A948TGM3</accession>
<feature type="domain" description="EamA" evidence="2">
    <location>
        <begin position="150"/>
        <end position="286"/>
    </location>
</feature>
<dbReference type="AlphaFoldDB" id="A0A948TGM3"/>
<evidence type="ECO:0000256" key="1">
    <source>
        <dbReference type="SAM" id="Phobius"/>
    </source>
</evidence>
<evidence type="ECO:0000313" key="3">
    <source>
        <dbReference type="EMBL" id="MBU3844475.1"/>
    </source>
</evidence>
<comment type="caution">
    <text evidence="3">The sequence shown here is derived from an EMBL/GenBank/DDBJ whole genome shotgun (WGS) entry which is preliminary data.</text>
</comment>
<feature type="transmembrane region" description="Helical" evidence="1">
    <location>
        <begin position="69"/>
        <end position="89"/>
    </location>
</feature>
<feature type="transmembrane region" description="Helical" evidence="1">
    <location>
        <begin position="243"/>
        <end position="263"/>
    </location>
</feature>
<feature type="transmembrane region" description="Helical" evidence="1">
    <location>
        <begin position="181"/>
        <end position="199"/>
    </location>
</feature>
<evidence type="ECO:0000259" key="2">
    <source>
        <dbReference type="Pfam" id="PF00892"/>
    </source>
</evidence>
<keyword evidence="1" id="KW-1133">Transmembrane helix</keyword>
<feature type="transmembrane region" description="Helical" evidence="1">
    <location>
        <begin position="124"/>
        <end position="142"/>
    </location>
</feature>
<feature type="transmembrane region" description="Helical" evidence="1">
    <location>
        <begin position="12"/>
        <end position="33"/>
    </location>
</feature>
<feature type="transmembrane region" description="Helical" evidence="1">
    <location>
        <begin position="95"/>
        <end position="117"/>
    </location>
</feature>
<keyword evidence="1" id="KW-0472">Membrane</keyword>
<dbReference type="PANTHER" id="PTHR22911">
    <property type="entry name" value="ACYL-MALONYL CONDENSING ENZYME-RELATED"/>
    <property type="match status" value="1"/>
</dbReference>
<dbReference type="EMBL" id="JAHLFE010000128">
    <property type="protein sequence ID" value="MBU3844475.1"/>
    <property type="molecule type" value="Genomic_DNA"/>
</dbReference>
<dbReference type="Pfam" id="PF00892">
    <property type="entry name" value="EamA"/>
    <property type="match status" value="2"/>
</dbReference>
<evidence type="ECO:0000313" key="4">
    <source>
        <dbReference type="Proteomes" id="UP000733611"/>
    </source>
</evidence>
<dbReference type="PANTHER" id="PTHR22911:SF137">
    <property type="entry name" value="SOLUTE CARRIER FAMILY 35 MEMBER G2-RELATED"/>
    <property type="match status" value="1"/>
</dbReference>
<feature type="transmembrane region" description="Helical" evidence="1">
    <location>
        <begin position="211"/>
        <end position="231"/>
    </location>
</feature>
<gene>
    <name evidence="3" type="ORF">H9847_06355</name>
</gene>
<dbReference type="InterPro" id="IPR000620">
    <property type="entry name" value="EamA_dom"/>
</dbReference>
<feature type="transmembrane region" description="Helical" evidence="1">
    <location>
        <begin position="39"/>
        <end position="57"/>
    </location>
</feature>
<protein>
    <submittedName>
        <fullName evidence="3">DMT family transporter</fullName>
    </submittedName>
</protein>
<feature type="transmembrane region" description="Helical" evidence="1">
    <location>
        <begin position="269"/>
        <end position="291"/>
    </location>
</feature>
<reference evidence="3" key="2">
    <citation type="submission" date="2021-04" db="EMBL/GenBank/DDBJ databases">
        <authorList>
            <person name="Gilroy R."/>
        </authorList>
    </citation>
    <scope>NUCLEOTIDE SEQUENCE</scope>
    <source>
        <strain evidence="3">378</strain>
    </source>
</reference>
<proteinExistence type="predicted"/>
<organism evidence="3 4">
    <name type="scientific">Candidatus Anaerobiospirillum pullicola</name>
    <dbReference type="NCBI Taxonomy" id="2838451"/>
    <lineage>
        <taxon>Bacteria</taxon>
        <taxon>Pseudomonadati</taxon>
        <taxon>Pseudomonadota</taxon>
        <taxon>Gammaproteobacteria</taxon>
        <taxon>Aeromonadales</taxon>
        <taxon>Succinivibrionaceae</taxon>
        <taxon>Anaerobiospirillum</taxon>
    </lineage>
</organism>
<dbReference type="PROSITE" id="PS51257">
    <property type="entry name" value="PROKAR_LIPOPROTEIN"/>
    <property type="match status" value="1"/>
</dbReference>
<feature type="transmembrane region" description="Helical" evidence="1">
    <location>
        <begin position="148"/>
        <end position="169"/>
    </location>
</feature>
<dbReference type="SUPFAM" id="SSF103481">
    <property type="entry name" value="Multidrug resistance efflux transporter EmrE"/>
    <property type="match status" value="2"/>
</dbReference>
<feature type="domain" description="EamA" evidence="2">
    <location>
        <begin position="7"/>
        <end position="139"/>
    </location>
</feature>